<dbReference type="Proteomes" id="UP000283616">
    <property type="component" value="Unassembled WGS sequence"/>
</dbReference>
<dbReference type="Proteomes" id="UP000436858">
    <property type="component" value="Unassembled WGS sequence"/>
</dbReference>
<dbReference type="EMBL" id="QROV01000003">
    <property type="protein sequence ID" value="RHL63594.1"/>
    <property type="molecule type" value="Genomic_DNA"/>
</dbReference>
<reference evidence="9 10" key="2">
    <citation type="journal article" date="2019" name="Nat. Med.">
        <title>A library of human gut bacterial isolates paired with longitudinal multiomics data enables mechanistic microbiome research.</title>
        <authorList>
            <person name="Poyet M."/>
            <person name="Groussin M."/>
            <person name="Gibbons S.M."/>
            <person name="Avila-Pacheco J."/>
            <person name="Jiang X."/>
            <person name="Kearney S.M."/>
            <person name="Perrotta A.R."/>
            <person name="Berdy B."/>
            <person name="Zhao S."/>
            <person name="Lieberman T.D."/>
            <person name="Swanson P.K."/>
            <person name="Smith M."/>
            <person name="Roesemann S."/>
            <person name="Alexander J.E."/>
            <person name="Rich S.A."/>
            <person name="Livny J."/>
            <person name="Vlamakis H."/>
            <person name="Clish C."/>
            <person name="Bullock K."/>
            <person name="Deik A."/>
            <person name="Scott J."/>
            <person name="Pierce K.A."/>
            <person name="Xavier R.J."/>
            <person name="Alm E.J."/>
        </authorList>
    </citation>
    <scope>NUCLEOTIDE SEQUENCE [LARGE SCALE GENOMIC DNA]</scope>
    <source>
        <strain evidence="2 11">BIOML-A156</strain>
        <strain evidence="3 9">BIOML-A162</strain>
        <strain evidence="1 10">BIOML-A188</strain>
    </source>
</reference>
<evidence type="ECO:0000313" key="2">
    <source>
        <dbReference type="EMBL" id="KAB4475391.1"/>
    </source>
</evidence>
<dbReference type="Proteomes" id="UP001156218">
    <property type="component" value="Chromosome"/>
</dbReference>
<name>A0A0P0FSA0_BACT4</name>
<sequence>MNRLRHLMSLCIFISLMACEQNEDWVVNEPMQSFEENPEYAPLNTIPDWVSEKVTPKEYELWRTMSSRYEINYSFLKKDISEKRKKEIYDCINNICERIEKGQINKYEGFLNIADEDGTTLSDSQYFGRIATRSPEGGAEYKTNGCTLYTHSLGPYIKAAVTYKKSDDDVTITSSSVYTGSPYLGNDPSFSGASSVSYDKDKKLIAASCSGTLSFKDGSRKVEVTVQKTGFMIP</sequence>
<dbReference type="EMBL" id="WCRS01000004">
    <property type="protein sequence ID" value="KAB4475391.1"/>
    <property type="molecule type" value="Genomic_DNA"/>
</dbReference>
<evidence type="ECO:0000313" key="10">
    <source>
        <dbReference type="Proteomes" id="UP000440614"/>
    </source>
</evidence>
<gene>
    <name evidence="5" type="ORF">DW011_03030</name>
    <name evidence="2" type="ORF">GAN59_07920</name>
    <name evidence="3" type="ORF">GAN91_14020</name>
    <name evidence="1" type="ORF">GAO51_08035</name>
    <name evidence="6" type="ORF">KQP68_08105</name>
    <name evidence="7" type="ORF">KQP74_15130</name>
    <name evidence="4" type="ORF">PO127_02845</name>
</gene>
<dbReference type="AlphaFoldDB" id="A0A0P0FSA0"/>
<dbReference type="EMBL" id="WCRY01000012">
    <property type="protein sequence ID" value="KAB4481392.1"/>
    <property type="molecule type" value="Genomic_DNA"/>
</dbReference>
<reference evidence="6 12" key="3">
    <citation type="submission" date="2021-06" db="EMBL/GenBank/DDBJ databases">
        <title>Interrogation of the integrated mobile genetic elements in gut-associated Bacteroides with a consensus prediction approach.</title>
        <authorList>
            <person name="Campbell D.E."/>
            <person name="Leigh J.R."/>
            <person name="Kim T."/>
            <person name="England W."/>
            <person name="Whitaker R.J."/>
            <person name="Degnan P.H."/>
        </authorList>
    </citation>
    <scope>NUCLEOTIDE SEQUENCE [LARGE SCALE GENOMIC DNA]</scope>
    <source>
        <strain evidence="7">VPI-3443</strain>
        <strain evidence="6 12">WAL8669</strain>
    </source>
</reference>
<dbReference type="DNASU" id="1071914"/>
<evidence type="ECO:0000313" key="1">
    <source>
        <dbReference type="EMBL" id="KAB4314302.1"/>
    </source>
</evidence>
<dbReference type="KEGG" id="btho:Btheta7330_04763"/>
<evidence type="ECO:0000313" key="3">
    <source>
        <dbReference type="EMBL" id="KAB4481392.1"/>
    </source>
</evidence>
<dbReference type="Pfam" id="PF22095">
    <property type="entry name" value="BT_3535-like"/>
    <property type="match status" value="1"/>
</dbReference>
<dbReference type="SMR" id="A0A0P0FSA0"/>
<evidence type="ECO:0000313" key="4">
    <source>
        <dbReference type="EMBL" id="MDC2234687.1"/>
    </source>
</evidence>
<evidence type="ECO:0000313" key="11">
    <source>
        <dbReference type="Proteomes" id="UP000488521"/>
    </source>
</evidence>
<dbReference type="Proteomes" id="UP001217776">
    <property type="component" value="Unassembled WGS sequence"/>
</dbReference>
<dbReference type="InterPro" id="IPR054318">
    <property type="entry name" value="BT_3535-like"/>
</dbReference>
<reference evidence="5 8" key="1">
    <citation type="submission" date="2018-08" db="EMBL/GenBank/DDBJ databases">
        <title>A genome reference for cultivated species of the human gut microbiota.</title>
        <authorList>
            <person name="Zou Y."/>
            <person name="Xue W."/>
            <person name="Luo G."/>
        </authorList>
    </citation>
    <scope>NUCLEOTIDE SEQUENCE [LARGE SCALE GENOMIC DNA]</scope>
    <source>
        <strain evidence="5 8">AF37-12</strain>
    </source>
</reference>
<dbReference type="Proteomes" id="UP001162960">
    <property type="component" value="Chromosome"/>
</dbReference>
<reference evidence="4" key="4">
    <citation type="submission" date="2022-10" db="EMBL/GenBank/DDBJ databases">
        <title>Human gut microbiome strain richness.</title>
        <authorList>
            <person name="Chen-Liaw A."/>
        </authorList>
    </citation>
    <scope>NUCLEOTIDE SEQUENCE</scope>
    <source>
        <strain evidence="4">1001283st1_A3_1001283B150304_161114</strain>
    </source>
</reference>
<evidence type="ECO:0000313" key="7">
    <source>
        <dbReference type="EMBL" id="UYU89282.1"/>
    </source>
</evidence>
<dbReference type="Proteomes" id="UP000488521">
    <property type="component" value="Unassembled WGS sequence"/>
</dbReference>
<dbReference type="EMBL" id="JAQNVG010000003">
    <property type="protein sequence ID" value="MDC2234687.1"/>
    <property type="molecule type" value="Genomic_DNA"/>
</dbReference>
<dbReference type="EMBL" id="CP083680">
    <property type="protein sequence ID" value="UYU68228.1"/>
    <property type="molecule type" value="Genomic_DNA"/>
</dbReference>
<organism evidence="3 9">
    <name type="scientific">Bacteroides thetaiotaomicron</name>
    <dbReference type="NCBI Taxonomy" id="818"/>
    <lineage>
        <taxon>Bacteria</taxon>
        <taxon>Pseudomonadati</taxon>
        <taxon>Bacteroidota</taxon>
        <taxon>Bacteroidia</taxon>
        <taxon>Bacteroidales</taxon>
        <taxon>Bacteroidaceae</taxon>
        <taxon>Bacteroides</taxon>
    </lineage>
</organism>
<dbReference type="EMBL" id="CP083685">
    <property type="protein sequence ID" value="UYU89282.1"/>
    <property type="molecule type" value="Genomic_DNA"/>
</dbReference>
<dbReference type="GeneID" id="60924711"/>
<evidence type="ECO:0000313" key="8">
    <source>
        <dbReference type="Proteomes" id="UP000283616"/>
    </source>
</evidence>
<dbReference type="EMBL" id="WCSY01000006">
    <property type="protein sequence ID" value="KAB4314302.1"/>
    <property type="molecule type" value="Genomic_DNA"/>
</dbReference>
<dbReference type="Proteomes" id="UP000440614">
    <property type="component" value="Unassembled WGS sequence"/>
</dbReference>
<dbReference type="RefSeq" id="WP_008767163.1">
    <property type="nucleotide sequence ID" value="NZ_BAABXH010000002.1"/>
</dbReference>
<evidence type="ECO:0000313" key="5">
    <source>
        <dbReference type="EMBL" id="RHL63594.1"/>
    </source>
</evidence>
<proteinExistence type="predicted"/>
<dbReference type="PROSITE" id="PS51257">
    <property type="entry name" value="PROKAR_LIPOPROTEIN"/>
    <property type="match status" value="1"/>
</dbReference>
<evidence type="ECO:0000313" key="6">
    <source>
        <dbReference type="EMBL" id="UYU68228.1"/>
    </source>
</evidence>
<accession>C6IP31</accession>
<evidence type="ECO:0000313" key="9">
    <source>
        <dbReference type="Proteomes" id="UP000436858"/>
    </source>
</evidence>
<accession>A0A0P0FSA0</accession>
<evidence type="ECO:0000313" key="12">
    <source>
        <dbReference type="Proteomes" id="UP001156218"/>
    </source>
</evidence>
<protein>
    <submittedName>
        <fullName evidence="3">Uncharacterized protein</fullName>
    </submittedName>
</protein>